<evidence type="ECO:0000313" key="3">
    <source>
        <dbReference type="Proteomes" id="UP000689967"/>
    </source>
</evidence>
<dbReference type="RefSeq" id="WP_216879074.1">
    <property type="nucleotide sequence ID" value="NZ_JAERQM010000011.1"/>
</dbReference>
<gene>
    <name evidence="2" type="ORF">JJQ90_25240</name>
</gene>
<evidence type="ECO:0000256" key="1">
    <source>
        <dbReference type="SAM" id="MobiDB-lite"/>
    </source>
</evidence>
<name>A0ABS6HF74_9PROT</name>
<feature type="region of interest" description="Disordered" evidence="1">
    <location>
        <begin position="463"/>
        <end position="482"/>
    </location>
</feature>
<proteinExistence type="predicted"/>
<feature type="compositionally biased region" description="Pro residues" evidence="1">
    <location>
        <begin position="463"/>
        <end position="475"/>
    </location>
</feature>
<keyword evidence="3" id="KW-1185">Reference proteome</keyword>
<organism evidence="2 3">
    <name type="scientific">Falsiroseomonas oleicola</name>
    <dbReference type="NCBI Taxonomy" id="2801474"/>
    <lineage>
        <taxon>Bacteria</taxon>
        <taxon>Pseudomonadati</taxon>
        <taxon>Pseudomonadota</taxon>
        <taxon>Alphaproteobacteria</taxon>
        <taxon>Acetobacterales</taxon>
        <taxon>Roseomonadaceae</taxon>
        <taxon>Falsiroseomonas</taxon>
    </lineage>
</organism>
<accession>A0ABS6HF74</accession>
<dbReference type="Proteomes" id="UP000689967">
    <property type="component" value="Unassembled WGS sequence"/>
</dbReference>
<dbReference type="Pfam" id="PF19717">
    <property type="entry name" value="DUF6212"/>
    <property type="match status" value="1"/>
</dbReference>
<comment type="caution">
    <text evidence="2">The sequence shown here is derived from an EMBL/GenBank/DDBJ whole genome shotgun (WGS) entry which is preliminary data.</text>
</comment>
<sequence>MTAFLIDDAARGSLAAGHPTVVAAPGMTGLEALPLAVLRPDNGVLRLDGAAPGAAVPLPPGLRPLAILAPDGDAAAPLVAGLPFGIPPLIGHDPMPGLMALLVQTMADLRAERLALLGAPGSRPPAARRMLIDLPPVPQEASLPQRIAQHFGRPAEGLASIALHVAAARATAASQLRVRLLAAGRVLAAWVVPGDEVQGGWLALDLPRPAPPGPAEAVLDVAVETASGETLVLSAGGLGATAPLALRAEVAELHHLVLPRHFDWAACDLHALVPGVAMPLAPQAMQAASLSGASQRMVAAGSEAPRMMLDIEPGATATLQPPSLSPGAADLALAELTCRLGDPSSLRASLQAGPEGGAGRDSGWRLADPNGALRISLPLPADLGGGLWLTLVLRNTGTAPLAVEVSTLALMAGAAGVPRRPPPGLGASAFAAATQPLRLAVPLPGDAPPAPIEAAPLAIGLPGPAPNPPAAPPPLLGGEAGAPLPPPAPAAVMPMAPPVAVPVVAGEMAPGGADFQDIKLHQHTTNTDGSYQHIDLSLTGLVAPAGVWREARLKLFDRRGTVGLEFRRIKGWPAMFEAWPHGGSDQYGPFWRVETQGTAEAMSKLTSAQDRAMLAALMELLPGLARHAARVAGLPPEEHDNWAERGRIMSAAVDATRGAPQRPSVGPG</sequence>
<protein>
    <submittedName>
        <fullName evidence="2">Uncharacterized protein</fullName>
    </submittedName>
</protein>
<dbReference type="EMBL" id="JAERQM010000011">
    <property type="protein sequence ID" value="MBU8547049.1"/>
    <property type="molecule type" value="Genomic_DNA"/>
</dbReference>
<reference evidence="2 3" key="1">
    <citation type="submission" date="2021-01" db="EMBL/GenBank/DDBJ databases">
        <title>Roseomonas sp. nov, a bacterium isolated from an oil production mixture in Yumen Oilfield.</title>
        <authorList>
            <person name="Wu D."/>
        </authorList>
    </citation>
    <scope>NUCLEOTIDE SEQUENCE [LARGE SCALE GENOMIC DNA]</scope>
    <source>
        <strain evidence="2 3">ROY-5-3</strain>
    </source>
</reference>
<dbReference type="InterPro" id="IPR046184">
    <property type="entry name" value="DUF6212"/>
</dbReference>
<evidence type="ECO:0000313" key="2">
    <source>
        <dbReference type="EMBL" id="MBU8547049.1"/>
    </source>
</evidence>